<protein>
    <submittedName>
        <fullName evidence="5">Uncharacterized protein</fullName>
    </submittedName>
</protein>
<dbReference type="NCBIfam" id="TIGR00996">
    <property type="entry name" value="Mtu_fam_mce"/>
    <property type="match status" value="1"/>
</dbReference>
<proteinExistence type="predicted"/>
<keyword evidence="6" id="KW-1185">Reference proteome</keyword>
<feature type="region of interest" description="Disordered" evidence="1">
    <location>
        <begin position="470"/>
        <end position="489"/>
    </location>
</feature>
<dbReference type="OrthoDB" id="4741753at2"/>
<reference evidence="5 6" key="1">
    <citation type="submission" date="2019-11" db="EMBL/GenBank/DDBJ databases">
        <authorList>
            <person name="Holert J."/>
        </authorList>
    </citation>
    <scope>NUCLEOTIDE SEQUENCE [LARGE SCALE GENOMIC DNA]</scope>
    <source>
        <strain evidence="5">BC8_1</strain>
    </source>
</reference>
<evidence type="ECO:0000313" key="5">
    <source>
        <dbReference type="EMBL" id="CAA0129892.1"/>
    </source>
</evidence>
<feature type="domain" description="Mammalian cell entry C-terminal" evidence="4">
    <location>
        <begin position="120"/>
        <end position="291"/>
    </location>
</feature>
<feature type="compositionally biased region" description="Low complexity" evidence="1">
    <location>
        <begin position="423"/>
        <end position="433"/>
    </location>
</feature>
<dbReference type="PANTHER" id="PTHR33371:SF16">
    <property type="entry name" value="MCE-FAMILY PROTEIN MCE3F"/>
    <property type="match status" value="1"/>
</dbReference>
<sequence>MHLTRKIKWQLALVAMITAMTGFIVVTNIIRLPELLLGIGHYTVTVELDKTGGLYPDGNVTYRGTEVGRIKSVGLTDNGAEAVLSLDSDVSIPSDLVAEVHSQSAIGEQYIALLPRNGTAAPLKDGDVIAVADTTVPPDINSLLDASNRGLEAIPRHDLQTVVDESYAAFGGLGPDLARLVRGSTTLSIDAAKNLEALTGLIDNAKPVLDTQAESTDAIKAWAQSLAEVSGQVRDADNSLSGLLSHGPGAAEQARQLMQRLKPTLPVLLANLVSVGDVAVAYQPAIEQLLVLLPAGTAADSAGVVANMNTKQDYRGTYLDFNLNLNLPRPCTTGFLPAQQMRTPNFQDSPDRIAGDLYCRIPQDSPVAVRGARNYPCLRFPGKRAPTVEMCESNEQFVPLNQGTAWKGDPNATYTDQGIPQMAPGEAPAAAAVPAPPPPSSPPAPIAVATYDPATGTYVGADGRVYTQSDLAQQPKEQTWQSMLIPNNP</sequence>
<evidence type="ECO:0000256" key="1">
    <source>
        <dbReference type="SAM" id="MobiDB-lite"/>
    </source>
</evidence>
<dbReference type="RefSeq" id="WP_159233563.1">
    <property type="nucleotide sequence ID" value="NZ_CACSIP010000037.1"/>
</dbReference>
<dbReference type="InterPro" id="IPR024516">
    <property type="entry name" value="Mce_C"/>
</dbReference>
<dbReference type="InterPro" id="IPR005693">
    <property type="entry name" value="Mce"/>
</dbReference>
<feature type="domain" description="Mce/MlaD" evidence="3">
    <location>
        <begin position="41"/>
        <end position="115"/>
    </location>
</feature>
<feature type="region of interest" description="Disordered" evidence="1">
    <location>
        <begin position="422"/>
        <end position="447"/>
    </location>
</feature>
<evidence type="ECO:0000313" key="6">
    <source>
        <dbReference type="Proteomes" id="UP000430146"/>
    </source>
</evidence>
<dbReference type="PANTHER" id="PTHR33371">
    <property type="entry name" value="INTERMEMBRANE PHOSPHOLIPID TRANSPORT SYSTEM BINDING PROTEIN MLAD-RELATED"/>
    <property type="match status" value="1"/>
</dbReference>
<dbReference type="Pfam" id="PF02470">
    <property type="entry name" value="MlaD"/>
    <property type="match status" value="1"/>
</dbReference>
<evidence type="ECO:0000259" key="3">
    <source>
        <dbReference type="Pfam" id="PF02470"/>
    </source>
</evidence>
<dbReference type="AlphaFoldDB" id="A0A5S9R4C2"/>
<keyword evidence="2" id="KW-0472">Membrane</keyword>
<feature type="transmembrane region" description="Helical" evidence="2">
    <location>
        <begin position="12"/>
        <end position="30"/>
    </location>
</feature>
<evidence type="ECO:0000259" key="4">
    <source>
        <dbReference type="Pfam" id="PF11887"/>
    </source>
</evidence>
<name>A0A5S9R4C2_MYCVN</name>
<gene>
    <name evidence="5" type="ORF">AELLOGFF_05596</name>
</gene>
<accession>A0A5S9R4C2</accession>
<dbReference type="InterPro" id="IPR003399">
    <property type="entry name" value="Mce/MlaD"/>
</dbReference>
<dbReference type="GO" id="GO:0005576">
    <property type="term" value="C:extracellular region"/>
    <property type="evidence" value="ECO:0007669"/>
    <property type="project" value="TreeGrafter"/>
</dbReference>
<dbReference type="InterPro" id="IPR052336">
    <property type="entry name" value="MlaD_Phospholipid_Transporter"/>
</dbReference>
<feature type="compositionally biased region" description="Pro residues" evidence="1">
    <location>
        <begin position="434"/>
        <end position="445"/>
    </location>
</feature>
<dbReference type="EMBL" id="CACSIP010000037">
    <property type="protein sequence ID" value="CAA0129892.1"/>
    <property type="molecule type" value="Genomic_DNA"/>
</dbReference>
<dbReference type="Pfam" id="PF11887">
    <property type="entry name" value="Mce4_CUP1"/>
    <property type="match status" value="1"/>
</dbReference>
<organism evidence="5 6">
    <name type="scientific">Mycolicibacterium vanbaalenii</name>
    <name type="common">Mycobacterium vanbaalenii</name>
    <dbReference type="NCBI Taxonomy" id="110539"/>
    <lineage>
        <taxon>Bacteria</taxon>
        <taxon>Bacillati</taxon>
        <taxon>Actinomycetota</taxon>
        <taxon>Actinomycetes</taxon>
        <taxon>Mycobacteriales</taxon>
        <taxon>Mycobacteriaceae</taxon>
        <taxon>Mycolicibacterium</taxon>
    </lineage>
</organism>
<keyword evidence="2" id="KW-1133">Transmembrane helix</keyword>
<dbReference type="Proteomes" id="UP000430146">
    <property type="component" value="Unassembled WGS sequence"/>
</dbReference>
<keyword evidence="2" id="KW-0812">Transmembrane</keyword>
<evidence type="ECO:0000256" key="2">
    <source>
        <dbReference type="SAM" id="Phobius"/>
    </source>
</evidence>